<protein>
    <recommendedName>
        <fullName evidence="1">Glycosyltransferase 2-like domain-containing protein</fullName>
    </recommendedName>
</protein>
<comment type="caution">
    <text evidence="2">The sequence shown here is derived from an EMBL/GenBank/DDBJ whole genome shotgun (WGS) entry which is preliminary data.</text>
</comment>
<evidence type="ECO:0000313" key="2">
    <source>
        <dbReference type="EMBL" id="GAI64474.1"/>
    </source>
</evidence>
<dbReference type="PANTHER" id="PTHR48090">
    <property type="entry name" value="UNDECAPRENYL-PHOSPHATE 4-DEOXY-4-FORMAMIDO-L-ARABINOSE TRANSFERASE-RELATED"/>
    <property type="match status" value="1"/>
</dbReference>
<gene>
    <name evidence="2" type="ORF">S12H4_05526</name>
</gene>
<dbReference type="SUPFAM" id="SSF53448">
    <property type="entry name" value="Nucleotide-diphospho-sugar transferases"/>
    <property type="match status" value="1"/>
</dbReference>
<dbReference type="CDD" id="cd04179">
    <property type="entry name" value="DPM_DPG-synthase_like"/>
    <property type="match status" value="1"/>
</dbReference>
<dbReference type="EMBL" id="BARW01001841">
    <property type="protein sequence ID" value="GAI64474.1"/>
    <property type="molecule type" value="Genomic_DNA"/>
</dbReference>
<dbReference type="AlphaFoldDB" id="X1S9Q3"/>
<sequence length="196" mass="22431">MKTLTFKKDYSSLVDTLNHNYFKTDYDFQELYQYIKEQKSIDDDSLLLSIILPVYNEEKTILKLIQSLPIHKSIEIIMVDDHSTDNSLEEIKKAKYNGKIHIIEHKFNRGYGAALLTGIRHSKGELFITMDSDGQHQASDLYNLVKPIFDGQADITIGSRYKGSYSYKLPFSTRIGHSLILNFDNEALSSNSVVKA</sequence>
<dbReference type="Gene3D" id="3.90.550.10">
    <property type="entry name" value="Spore Coat Polysaccharide Biosynthesis Protein SpsA, Chain A"/>
    <property type="match status" value="1"/>
</dbReference>
<reference evidence="2" key="1">
    <citation type="journal article" date="2014" name="Front. Microbiol.">
        <title>High frequency of phylogenetically diverse reductive dehalogenase-homologous genes in deep subseafloor sedimentary metagenomes.</title>
        <authorList>
            <person name="Kawai M."/>
            <person name="Futagami T."/>
            <person name="Toyoda A."/>
            <person name="Takaki Y."/>
            <person name="Nishi S."/>
            <person name="Hori S."/>
            <person name="Arai W."/>
            <person name="Tsubouchi T."/>
            <person name="Morono Y."/>
            <person name="Uchiyama I."/>
            <person name="Ito T."/>
            <person name="Fujiyama A."/>
            <person name="Inagaki F."/>
            <person name="Takami H."/>
        </authorList>
    </citation>
    <scope>NUCLEOTIDE SEQUENCE</scope>
    <source>
        <strain evidence="2">Expedition CK06-06</strain>
    </source>
</reference>
<dbReference type="PANTHER" id="PTHR48090:SF7">
    <property type="entry name" value="RFBJ PROTEIN"/>
    <property type="match status" value="1"/>
</dbReference>
<organism evidence="2">
    <name type="scientific">marine sediment metagenome</name>
    <dbReference type="NCBI Taxonomy" id="412755"/>
    <lineage>
        <taxon>unclassified sequences</taxon>
        <taxon>metagenomes</taxon>
        <taxon>ecological metagenomes</taxon>
    </lineage>
</organism>
<proteinExistence type="predicted"/>
<feature type="domain" description="Glycosyltransferase 2-like" evidence="1">
    <location>
        <begin position="49"/>
        <end position="169"/>
    </location>
</feature>
<name>X1S9Q3_9ZZZZ</name>
<dbReference type="InterPro" id="IPR050256">
    <property type="entry name" value="Glycosyltransferase_2"/>
</dbReference>
<dbReference type="InterPro" id="IPR001173">
    <property type="entry name" value="Glyco_trans_2-like"/>
</dbReference>
<dbReference type="Pfam" id="PF00535">
    <property type="entry name" value="Glycos_transf_2"/>
    <property type="match status" value="1"/>
</dbReference>
<evidence type="ECO:0000259" key="1">
    <source>
        <dbReference type="Pfam" id="PF00535"/>
    </source>
</evidence>
<accession>X1S9Q3</accession>
<dbReference type="InterPro" id="IPR029044">
    <property type="entry name" value="Nucleotide-diphossugar_trans"/>
</dbReference>